<evidence type="ECO:0000256" key="4">
    <source>
        <dbReference type="ARBA" id="ARBA00023004"/>
    </source>
</evidence>
<dbReference type="PANTHER" id="PTHR45331:SF2">
    <property type="entry name" value="OXIDOREDUCTASE WITH IRON-SULFUR SUBUNIT"/>
    <property type="match status" value="1"/>
</dbReference>
<dbReference type="FunFam" id="3.10.20.30:FF:000020">
    <property type="entry name" value="Xanthine dehydrogenase iron-sulfur subunit"/>
    <property type="match status" value="1"/>
</dbReference>
<gene>
    <name evidence="7" type="ORF">CCAX7_008230</name>
</gene>
<evidence type="ECO:0000256" key="1">
    <source>
        <dbReference type="ARBA" id="ARBA00022714"/>
    </source>
</evidence>
<dbReference type="GO" id="GO:0051537">
    <property type="term" value="F:2 iron, 2 sulfur cluster binding"/>
    <property type="evidence" value="ECO:0007669"/>
    <property type="project" value="UniProtKB-KW"/>
</dbReference>
<dbReference type="Pfam" id="PF01799">
    <property type="entry name" value="Fer2_2"/>
    <property type="match status" value="1"/>
</dbReference>
<dbReference type="SUPFAM" id="SSF52833">
    <property type="entry name" value="Thioredoxin-like"/>
    <property type="match status" value="1"/>
</dbReference>
<dbReference type="Gene3D" id="3.40.30.10">
    <property type="entry name" value="Glutaredoxin"/>
    <property type="match status" value="1"/>
</dbReference>
<dbReference type="CDD" id="cd00207">
    <property type="entry name" value="fer2"/>
    <property type="match status" value="1"/>
</dbReference>
<dbReference type="Gene3D" id="1.10.150.120">
    <property type="entry name" value="[2Fe-2S]-binding domain"/>
    <property type="match status" value="1"/>
</dbReference>
<organism evidence="7 8">
    <name type="scientific">Capsulimonas corticalis</name>
    <dbReference type="NCBI Taxonomy" id="2219043"/>
    <lineage>
        <taxon>Bacteria</taxon>
        <taxon>Bacillati</taxon>
        <taxon>Armatimonadota</taxon>
        <taxon>Armatimonadia</taxon>
        <taxon>Capsulimonadales</taxon>
        <taxon>Capsulimonadaceae</taxon>
        <taxon>Capsulimonas</taxon>
    </lineage>
</organism>
<reference evidence="7 8" key="1">
    <citation type="journal article" date="2019" name="Int. J. Syst. Evol. Microbiol.">
        <title>Capsulimonas corticalis gen. nov., sp. nov., an aerobic capsulated bacterium, of a novel bacterial order, Capsulimonadales ord. nov., of the class Armatimonadia of the phylum Armatimonadetes.</title>
        <authorList>
            <person name="Li J."/>
            <person name="Kudo C."/>
            <person name="Tonouchi A."/>
        </authorList>
    </citation>
    <scope>NUCLEOTIDE SEQUENCE [LARGE SCALE GENOMIC DNA]</scope>
    <source>
        <strain evidence="7 8">AX-7</strain>
    </source>
</reference>
<dbReference type="AlphaFoldDB" id="A0A402CTY4"/>
<dbReference type="PROSITE" id="PS51352">
    <property type="entry name" value="THIOREDOXIN_2"/>
    <property type="match status" value="1"/>
</dbReference>
<dbReference type="GO" id="GO:0046872">
    <property type="term" value="F:metal ion binding"/>
    <property type="evidence" value="ECO:0007669"/>
    <property type="project" value="UniProtKB-KW"/>
</dbReference>
<dbReference type="Pfam" id="PF00111">
    <property type="entry name" value="Fer2"/>
    <property type="match status" value="1"/>
</dbReference>
<keyword evidence="1" id="KW-0001">2Fe-2S</keyword>
<accession>A0A402CTY4</accession>
<evidence type="ECO:0000256" key="3">
    <source>
        <dbReference type="ARBA" id="ARBA00023002"/>
    </source>
</evidence>
<dbReference type="SUPFAM" id="SSF47741">
    <property type="entry name" value="CO dehydrogenase ISP C-domain like"/>
    <property type="match status" value="1"/>
</dbReference>
<dbReference type="Gene3D" id="3.10.20.30">
    <property type="match status" value="1"/>
</dbReference>
<dbReference type="InterPro" id="IPR012675">
    <property type="entry name" value="Beta-grasp_dom_sf"/>
</dbReference>
<dbReference type="InterPro" id="IPR036010">
    <property type="entry name" value="2Fe-2S_ferredoxin-like_sf"/>
</dbReference>
<dbReference type="Pfam" id="PF00578">
    <property type="entry name" value="AhpC-TSA"/>
    <property type="match status" value="1"/>
</dbReference>
<evidence type="ECO:0000256" key="2">
    <source>
        <dbReference type="ARBA" id="ARBA00022723"/>
    </source>
</evidence>
<name>A0A402CTY4_9BACT</name>
<dbReference type="EMBL" id="AP025739">
    <property type="protein sequence ID" value="BDI28772.1"/>
    <property type="molecule type" value="Genomic_DNA"/>
</dbReference>
<dbReference type="InterPro" id="IPR002888">
    <property type="entry name" value="2Fe-2S-bd"/>
</dbReference>
<dbReference type="FunFam" id="1.10.150.120:FF:000003">
    <property type="entry name" value="Carbon monoxide dehydrogenase, small subunit"/>
    <property type="match status" value="1"/>
</dbReference>
<evidence type="ECO:0000256" key="6">
    <source>
        <dbReference type="ARBA" id="ARBA00060707"/>
    </source>
</evidence>
<sequence>MEHGVAAACPLDSALKPGSLAPDFRLAHPRNASLSLSDLRGQPVVLAFYPPGWDPSRGEQIAQYNKILTQLPNLHAELMDFAVDGDWYDLRFAREQMRLPFLANPAPQAEIARLYGAEGCEALFVIDSEGRIQWSYRAPIGVPPRAEELVEALRSIAPPLREQIVPAQASRMTLTRRDFIAATLATAFALTLGARAAQAEPEAAKIGAKPMATAPASAGGDTMPITLNVNGAAHDLAIDPRATLLDALRERIGMTGSKKGCDHGQCGACTVLADGRRVLSCLSLAVAQQGKAITTIEGLAQGETLHPMQQAFLSHDGFQCGYCTPGQIMSAVGLLTEPVGPEDADVRENMSGNICRCGAYPNIVAAIQDVRKANTNAPV</sequence>
<dbReference type="GO" id="GO:0016209">
    <property type="term" value="F:antioxidant activity"/>
    <property type="evidence" value="ECO:0007669"/>
    <property type="project" value="InterPro"/>
</dbReference>
<proteinExistence type="predicted"/>
<dbReference type="InterPro" id="IPR006058">
    <property type="entry name" value="2Fe2S_fd_BS"/>
</dbReference>
<dbReference type="PANTHER" id="PTHR45331">
    <property type="entry name" value="OXIDOREDUCTASE, IRON-SULPHUR BINDING SUBUNIT-RELATED-RELATED"/>
    <property type="match status" value="1"/>
</dbReference>
<comment type="pathway">
    <text evidence="6">Alkaloid degradation; nicotine degradation.</text>
</comment>
<evidence type="ECO:0000313" key="7">
    <source>
        <dbReference type="EMBL" id="BDI28772.1"/>
    </source>
</evidence>
<keyword evidence="3" id="KW-0560">Oxidoreductase</keyword>
<dbReference type="PROSITE" id="PS00197">
    <property type="entry name" value="2FE2S_FER_1"/>
    <property type="match status" value="1"/>
</dbReference>
<dbReference type="InterPro" id="IPR036884">
    <property type="entry name" value="2Fe-2S-bd_dom_sf"/>
</dbReference>
<keyword evidence="2" id="KW-0479">Metal-binding</keyword>
<dbReference type="OrthoDB" id="9179439at2"/>
<dbReference type="InterPro" id="IPR013766">
    <property type="entry name" value="Thioredoxin_domain"/>
</dbReference>
<dbReference type="Proteomes" id="UP000287394">
    <property type="component" value="Chromosome"/>
</dbReference>
<evidence type="ECO:0000313" key="8">
    <source>
        <dbReference type="Proteomes" id="UP000287394"/>
    </source>
</evidence>
<dbReference type="KEGG" id="ccot:CCAX7_008230"/>
<dbReference type="InterPro" id="IPR052914">
    <property type="entry name" value="Aldehyde_Oxdr_Iron-Sulfur"/>
</dbReference>
<keyword evidence="4" id="KW-0408">Iron</keyword>
<protein>
    <submittedName>
        <fullName evidence="7">Uncharacterized protein</fullName>
    </submittedName>
</protein>
<keyword evidence="5" id="KW-0411">Iron-sulfur</keyword>
<dbReference type="InterPro" id="IPR036249">
    <property type="entry name" value="Thioredoxin-like_sf"/>
</dbReference>
<dbReference type="InterPro" id="IPR000866">
    <property type="entry name" value="AhpC/TSA"/>
</dbReference>
<dbReference type="PROSITE" id="PS51085">
    <property type="entry name" value="2FE2S_FER_2"/>
    <property type="match status" value="1"/>
</dbReference>
<keyword evidence="8" id="KW-1185">Reference proteome</keyword>
<dbReference type="InterPro" id="IPR001041">
    <property type="entry name" value="2Fe-2S_ferredoxin-type"/>
</dbReference>
<evidence type="ECO:0000256" key="5">
    <source>
        <dbReference type="ARBA" id="ARBA00023014"/>
    </source>
</evidence>
<dbReference type="SUPFAM" id="SSF54292">
    <property type="entry name" value="2Fe-2S ferredoxin-like"/>
    <property type="match status" value="1"/>
</dbReference>
<dbReference type="GO" id="GO:0016903">
    <property type="term" value="F:oxidoreductase activity, acting on the aldehyde or oxo group of donors"/>
    <property type="evidence" value="ECO:0007669"/>
    <property type="project" value="TreeGrafter"/>
</dbReference>